<dbReference type="GO" id="GO:0003684">
    <property type="term" value="F:damaged DNA binding"/>
    <property type="evidence" value="ECO:0007669"/>
    <property type="project" value="InterPro"/>
</dbReference>
<evidence type="ECO:0000259" key="5">
    <source>
        <dbReference type="PROSITE" id="PS50181"/>
    </source>
</evidence>
<evidence type="ECO:0000313" key="6">
    <source>
        <dbReference type="EMBL" id="KNC97011.1"/>
    </source>
</evidence>
<dbReference type="VEuPathDB" id="FungiDB:SPPG_07827"/>
<evidence type="ECO:0000256" key="1">
    <source>
        <dbReference type="ARBA" id="ARBA00004123"/>
    </source>
</evidence>
<dbReference type="InterPro" id="IPR022656">
    <property type="entry name" value="XPA_C"/>
</dbReference>
<dbReference type="CDD" id="cd21075">
    <property type="entry name" value="DBD_XPA-like"/>
    <property type="match status" value="1"/>
</dbReference>
<evidence type="ECO:0000256" key="2">
    <source>
        <dbReference type="ARBA" id="ARBA00022833"/>
    </source>
</evidence>
<dbReference type="eggNOG" id="ENOG502SBZB">
    <property type="taxonomic scope" value="Eukaryota"/>
</dbReference>
<dbReference type="GO" id="GO:1901255">
    <property type="term" value="P:nucleotide-excision repair involved in interstrand cross-link repair"/>
    <property type="evidence" value="ECO:0007669"/>
    <property type="project" value="TreeGrafter"/>
</dbReference>
<dbReference type="PROSITE" id="PS50181">
    <property type="entry name" value="FBOX"/>
    <property type="match status" value="1"/>
</dbReference>
<feature type="compositionally biased region" description="Acidic residues" evidence="4">
    <location>
        <begin position="1"/>
        <end position="11"/>
    </location>
</feature>
<accession>A0A0L0H7V8</accession>
<dbReference type="PANTHER" id="PTHR10142">
    <property type="entry name" value="DNA REPAIR PROTEIN COMPLEMENTING XP-A CELLS"/>
    <property type="match status" value="1"/>
</dbReference>
<evidence type="ECO:0000256" key="4">
    <source>
        <dbReference type="SAM" id="MobiDB-lite"/>
    </source>
</evidence>
<dbReference type="Gene3D" id="3.90.530.10">
    <property type="entry name" value="XPA C-terminal domain"/>
    <property type="match status" value="1"/>
</dbReference>
<keyword evidence="3" id="KW-0539">Nucleus</keyword>
<dbReference type="InterPro" id="IPR000465">
    <property type="entry name" value="XPA/RAD14"/>
</dbReference>
<sequence>MCSLQEEDAMEDDKPCQSISSHQTCPMEIVTPSDGQAVVQVSETATLQGLSFELKQRICELIDPTDARSLSQTARVWRQILSRRQFWQERQILRFDRAILLSAELDNRVLDTQCKACGTTKLLSEFTGKQNCTKCHPDETIPKTNAKKEYVLTEKDLSKLYYVRRKNPRYRSTRPMHLYLRSDVAAYAYAKYHGPKGLAAMHKKMRNLEKAREMHTKARIQARREKLAKELKVYHLDLRDDSKTCNDYIQGINNVTLPDAVKTMRHMHIVHIHTNYHQLLDQNLDAARNAGQKSPGFVKVWEKTKKKVEREAMEELRSAERGYWALPANKRNAEMCACGKVLLKDWMAAKK</sequence>
<dbReference type="SUPFAM" id="SSF81383">
    <property type="entry name" value="F-box domain"/>
    <property type="match status" value="1"/>
</dbReference>
<feature type="domain" description="F-box" evidence="5">
    <location>
        <begin position="44"/>
        <end position="90"/>
    </location>
</feature>
<dbReference type="EMBL" id="KQ257466">
    <property type="protein sequence ID" value="KNC97011.1"/>
    <property type="molecule type" value="Genomic_DNA"/>
</dbReference>
<protein>
    <recommendedName>
        <fullName evidence="5">F-box domain-containing protein</fullName>
    </recommendedName>
</protein>
<reference evidence="6 7" key="1">
    <citation type="submission" date="2009-08" db="EMBL/GenBank/DDBJ databases">
        <title>The Genome Sequence of Spizellomyces punctatus strain DAOM BR117.</title>
        <authorList>
            <consortium name="The Broad Institute Genome Sequencing Platform"/>
            <person name="Russ C."/>
            <person name="Cuomo C."/>
            <person name="Shea T."/>
            <person name="Young S.K."/>
            <person name="Zeng Q."/>
            <person name="Koehrsen M."/>
            <person name="Haas B."/>
            <person name="Borodovsky M."/>
            <person name="Guigo R."/>
            <person name="Alvarado L."/>
            <person name="Berlin A."/>
            <person name="Bochicchio J."/>
            <person name="Borenstein D."/>
            <person name="Chapman S."/>
            <person name="Chen Z."/>
            <person name="Engels R."/>
            <person name="Freedman E."/>
            <person name="Gellesch M."/>
            <person name="Goldberg J."/>
            <person name="Griggs A."/>
            <person name="Gujja S."/>
            <person name="Heiman D."/>
            <person name="Hepburn T."/>
            <person name="Howarth C."/>
            <person name="Jen D."/>
            <person name="Larson L."/>
            <person name="Lewis B."/>
            <person name="Mehta T."/>
            <person name="Park D."/>
            <person name="Pearson M."/>
            <person name="Roberts A."/>
            <person name="Saif S."/>
            <person name="Shenoy N."/>
            <person name="Sisk P."/>
            <person name="Stolte C."/>
            <person name="Sykes S."/>
            <person name="Thomson T."/>
            <person name="Walk T."/>
            <person name="White J."/>
            <person name="Yandava C."/>
            <person name="Burger G."/>
            <person name="Gray M.W."/>
            <person name="Holland P.W.H."/>
            <person name="King N."/>
            <person name="Lang F.B.F."/>
            <person name="Roger A.J."/>
            <person name="Ruiz-Trillo I."/>
            <person name="Lander E."/>
            <person name="Nusbaum C."/>
        </authorList>
    </citation>
    <scope>NUCLEOTIDE SEQUENCE [LARGE SCALE GENOMIC DNA]</scope>
    <source>
        <strain evidence="6 7">DAOM BR117</strain>
    </source>
</reference>
<comment type="subcellular location">
    <subcellularLocation>
        <location evidence="1">Nucleus</location>
    </subcellularLocation>
</comment>
<dbReference type="InterPro" id="IPR036047">
    <property type="entry name" value="F-box-like_dom_sf"/>
</dbReference>
<dbReference type="InParanoid" id="A0A0L0H7V8"/>
<keyword evidence="2" id="KW-0862">Zinc</keyword>
<dbReference type="Proteomes" id="UP000053201">
    <property type="component" value="Unassembled WGS sequence"/>
</dbReference>
<dbReference type="RefSeq" id="XP_016605051.1">
    <property type="nucleotide sequence ID" value="XM_016755979.1"/>
</dbReference>
<dbReference type="GeneID" id="27691016"/>
<dbReference type="InterPro" id="IPR001810">
    <property type="entry name" value="F-box_dom"/>
</dbReference>
<evidence type="ECO:0000313" key="7">
    <source>
        <dbReference type="Proteomes" id="UP000053201"/>
    </source>
</evidence>
<organism evidence="6 7">
    <name type="scientific">Spizellomyces punctatus (strain DAOM BR117)</name>
    <dbReference type="NCBI Taxonomy" id="645134"/>
    <lineage>
        <taxon>Eukaryota</taxon>
        <taxon>Fungi</taxon>
        <taxon>Fungi incertae sedis</taxon>
        <taxon>Chytridiomycota</taxon>
        <taxon>Chytridiomycota incertae sedis</taxon>
        <taxon>Chytridiomycetes</taxon>
        <taxon>Spizellomycetales</taxon>
        <taxon>Spizellomycetaceae</taxon>
        <taxon>Spizellomyces</taxon>
    </lineage>
</organism>
<gene>
    <name evidence="6" type="ORF">SPPG_07827</name>
</gene>
<dbReference type="InterPro" id="IPR009061">
    <property type="entry name" value="DNA-bd_dom_put_sf"/>
</dbReference>
<dbReference type="SUPFAM" id="SSF46955">
    <property type="entry name" value="Putative DNA-binding domain"/>
    <property type="match status" value="1"/>
</dbReference>
<feature type="region of interest" description="Disordered" evidence="4">
    <location>
        <begin position="1"/>
        <end position="20"/>
    </location>
</feature>
<dbReference type="Pfam" id="PF05181">
    <property type="entry name" value="XPA_C"/>
    <property type="match status" value="1"/>
</dbReference>
<dbReference type="OrthoDB" id="2106979at2759"/>
<dbReference type="GO" id="GO:0000715">
    <property type="term" value="P:nucleotide-excision repair, DNA damage recognition"/>
    <property type="evidence" value="ECO:0007669"/>
    <property type="project" value="TreeGrafter"/>
</dbReference>
<dbReference type="GO" id="GO:0000110">
    <property type="term" value="C:nucleotide-excision repair factor 1 complex"/>
    <property type="evidence" value="ECO:0007669"/>
    <property type="project" value="TreeGrafter"/>
</dbReference>
<evidence type="ECO:0000256" key="3">
    <source>
        <dbReference type="ARBA" id="ARBA00023242"/>
    </source>
</evidence>
<name>A0A0L0H7V8_SPIPD</name>
<dbReference type="AlphaFoldDB" id="A0A0L0H7V8"/>
<dbReference type="GO" id="GO:0070914">
    <property type="term" value="P:UV-damage excision repair"/>
    <property type="evidence" value="ECO:0007669"/>
    <property type="project" value="TreeGrafter"/>
</dbReference>
<dbReference type="PANTHER" id="PTHR10142:SF0">
    <property type="entry name" value="DNA REPAIR PROTEIN COMPLEMENTING XP-A CELLS"/>
    <property type="match status" value="1"/>
</dbReference>
<dbReference type="InterPro" id="IPR037129">
    <property type="entry name" value="XPA_sf"/>
</dbReference>
<keyword evidence="7" id="KW-1185">Reference proteome</keyword>
<dbReference type="GO" id="GO:0006284">
    <property type="term" value="P:base-excision repair"/>
    <property type="evidence" value="ECO:0007669"/>
    <property type="project" value="TreeGrafter"/>
</dbReference>
<proteinExistence type="predicted"/>